<gene>
    <name evidence="1" type="ORF">SDC9_202074</name>
</gene>
<dbReference type="EMBL" id="VSSQ01122592">
    <property type="protein sequence ID" value="MPN54404.1"/>
    <property type="molecule type" value="Genomic_DNA"/>
</dbReference>
<sequence>MEIDHGVVIHFIYMVARKHQQVFGLVTVDKVNVLVYGVRGPGVPFAPLVFHIGRQYERASRNIVQVPGRPRSDIRVEFQRLVLGQHPHCVQSGMDAVGKRKINDLIFAAVRYRGLGPVFGQNAQAASLPAGQYHRYAFFSDKHLTLPLFFL</sequence>
<name>A0A645J1M8_9ZZZZ</name>
<comment type="caution">
    <text evidence="1">The sequence shown here is derived from an EMBL/GenBank/DDBJ whole genome shotgun (WGS) entry which is preliminary data.</text>
</comment>
<reference evidence="1" key="1">
    <citation type="submission" date="2019-08" db="EMBL/GenBank/DDBJ databases">
        <authorList>
            <person name="Kucharzyk K."/>
            <person name="Murdoch R.W."/>
            <person name="Higgins S."/>
            <person name="Loffler F."/>
        </authorList>
    </citation>
    <scope>NUCLEOTIDE SEQUENCE</scope>
</reference>
<organism evidence="1">
    <name type="scientific">bioreactor metagenome</name>
    <dbReference type="NCBI Taxonomy" id="1076179"/>
    <lineage>
        <taxon>unclassified sequences</taxon>
        <taxon>metagenomes</taxon>
        <taxon>ecological metagenomes</taxon>
    </lineage>
</organism>
<dbReference type="AlphaFoldDB" id="A0A645J1M8"/>
<protein>
    <submittedName>
        <fullName evidence="1">Uncharacterized protein</fullName>
    </submittedName>
</protein>
<proteinExistence type="predicted"/>
<evidence type="ECO:0000313" key="1">
    <source>
        <dbReference type="EMBL" id="MPN54404.1"/>
    </source>
</evidence>
<accession>A0A645J1M8</accession>